<evidence type="ECO:0000259" key="1">
    <source>
        <dbReference type="Pfam" id="PF07883"/>
    </source>
</evidence>
<evidence type="ECO:0000313" key="3">
    <source>
        <dbReference type="Proteomes" id="UP000240883"/>
    </source>
</evidence>
<name>A0A2T2N576_CORCC</name>
<dbReference type="STRING" id="1448308.A0A2T2N576"/>
<protein>
    <recommendedName>
        <fullName evidence="1">Cupin type-2 domain-containing protein</fullName>
    </recommendedName>
</protein>
<dbReference type="InterPro" id="IPR013096">
    <property type="entry name" value="Cupin_2"/>
</dbReference>
<dbReference type="Proteomes" id="UP000240883">
    <property type="component" value="Unassembled WGS sequence"/>
</dbReference>
<dbReference type="InterPro" id="IPR014710">
    <property type="entry name" value="RmlC-like_jellyroll"/>
</dbReference>
<dbReference type="InterPro" id="IPR011051">
    <property type="entry name" value="RmlC_Cupin_sf"/>
</dbReference>
<dbReference type="SUPFAM" id="SSF51182">
    <property type="entry name" value="RmlC-like cupins"/>
    <property type="match status" value="1"/>
</dbReference>
<dbReference type="InterPro" id="IPR047142">
    <property type="entry name" value="OryJ/VirC-like"/>
</dbReference>
<dbReference type="AlphaFoldDB" id="A0A2T2N576"/>
<dbReference type="Pfam" id="PF07883">
    <property type="entry name" value="Cupin_2"/>
    <property type="match status" value="1"/>
</dbReference>
<dbReference type="Gene3D" id="2.60.120.10">
    <property type="entry name" value="Jelly Rolls"/>
    <property type="match status" value="1"/>
</dbReference>
<keyword evidence="3" id="KW-1185">Reference proteome</keyword>
<gene>
    <name evidence="2" type="ORF">BS50DRAFT_204064</name>
</gene>
<dbReference type="PANTHER" id="PTHR36156">
    <property type="entry name" value="SLR2101 PROTEIN"/>
    <property type="match status" value="1"/>
</dbReference>
<dbReference type="CDD" id="cd02231">
    <property type="entry name" value="cupin_BLL6423-like"/>
    <property type="match status" value="1"/>
</dbReference>
<dbReference type="PANTHER" id="PTHR36156:SF2">
    <property type="entry name" value="CUPIN TYPE-2 DOMAIN-CONTAINING PROTEIN"/>
    <property type="match status" value="1"/>
</dbReference>
<feature type="domain" description="Cupin type-2" evidence="1">
    <location>
        <begin position="97"/>
        <end position="165"/>
    </location>
</feature>
<proteinExistence type="predicted"/>
<reference evidence="2 3" key="1">
    <citation type="journal article" date="2018" name="Front. Microbiol.">
        <title>Genome-Wide Analysis of Corynespora cassiicola Leaf Fall Disease Putative Effectors.</title>
        <authorList>
            <person name="Lopez D."/>
            <person name="Ribeiro S."/>
            <person name="Label P."/>
            <person name="Fumanal B."/>
            <person name="Venisse J.S."/>
            <person name="Kohler A."/>
            <person name="de Oliveira R.R."/>
            <person name="Labutti K."/>
            <person name="Lipzen A."/>
            <person name="Lail K."/>
            <person name="Bauer D."/>
            <person name="Ohm R.A."/>
            <person name="Barry K.W."/>
            <person name="Spatafora J."/>
            <person name="Grigoriev I.V."/>
            <person name="Martin F.M."/>
            <person name="Pujade-Renaud V."/>
        </authorList>
    </citation>
    <scope>NUCLEOTIDE SEQUENCE [LARGE SCALE GENOMIC DNA]</scope>
    <source>
        <strain evidence="2 3">Philippines</strain>
    </source>
</reference>
<accession>A0A2T2N576</accession>
<dbReference type="OrthoDB" id="5840532at2759"/>
<dbReference type="EMBL" id="KZ678148">
    <property type="protein sequence ID" value="PSN60581.1"/>
    <property type="molecule type" value="Genomic_DNA"/>
</dbReference>
<sequence length="196" mass="21333">MAPPGPVYPQGPIGRFPAEDLRHARRFITSHNSSGQGVFLKDDDGAHHRVMVNGNAVANIIYSTNANPVDMNDDKDLAYARDNEPGIHVANGSVARLIDFAPGVESPLHRAMSIDYGIVVEGTFELSLDSGEKKIMFPGDMSVNRGTMHKWRNCDQHRSGRMLFVLLDVKPLNVGGEVLGEDLGDLAGEYADLGHN</sequence>
<evidence type="ECO:0000313" key="2">
    <source>
        <dbReference type="EMBL" id="PSN60581.1"/>
    </source>
</evidence>
<organism evidence="2 3">
    <name type="scientific">Corynespora cassiicola Philippines</name>
    <dbReference type="NCBI Taxonomy" id="1448308"/>
    <lineage>
        <taxon>Eukaryota</taxon>
        <taxon>Fungi</taxon>
        <taxon>Dikarya</taxon>
        <taxon>Ascomycota</taxon>
        <taxon>Pezizomycotina</taxon>
        <taxon>Dothideomycetes</taxon>
        <taxon>Pleosporomycetidae</taxon>
        <taxon>Pleosporales</taxon>
        <taxon>Corynesporascaceae</taxon>
        <taxon>Corynespora</taxon>
    </lineage>
</organism>